<dbReference type="OrthoDB" id="6433124at2759"/>
<evidence type="ECO:0000313" key="3">
    <source>
        <dbReference type="Proteomes" id="UP000886998"/>
    </source>
</evidence>
<organism evidence="2 3">
    <name type="scientific">Trichonephila inaurata madagascariensis</name>
    <dbReference type="NCBI Taxonomy" id="2747483"/>
    <lineage>
        <taxon>Eukaryota</taxon>
        <taxon>Metazoa</taxon>
        <taxon>Ecdysozoa</taxon>
        <taxon>Arthropoda</taxon>
        <taxon>Chelicerata</taxon>
        <taxon>Arachnida</taxon>
        <taxon>Araneae</taxon>
        <taxon>Araneomorphae</taxon>
        <taxon>Entelegynae</taxon>
        <taxon>Araneoidea</taxon>
        <taxon>Nephilidae</taxon>
        <taxon>Trichonephila</taxon>
        <taxon>Trichonephila inaurata</taxon>
    </lineage>
</organism>
<name>A0A8X6YM91_9ARAC</name>
<dbReference type="EMBL" id="BMAV01020576">
    <property type="protein sequence ID" value="GFY74139.1"/>
    <property type="molecule type" value="Genomic_DNA"/>
</dbReference>
<keyword evidence="1" id="KW-0472">Membrane</keyword>
<proteinExistence type="predicted"/>
<comment type="caution">
    <text evidence="2">The sequence shown here is derived from an EMBL/GenBank/DDBJ whole genome shotgun (WGS) entry which is preliminary data.</text>
</comment>
<protein>
    <recommendedName>
        <fullName evidence="4">Gustatory receptor</fullName>
    </recommendedName>
</protein>
<evidence type="ECO:0000313" key="2">
    <source>
        <dbReference type="EMBL" id="GFY74139.1"/>
    </source>
</evidence>
<keyword evidence="3" id="KW-1185">Reference proteome</keyword>
<keyword evidence="1" id="KW-1133">Transmembrane helix</keyword>
<accession>A0A8X6YM91</accession>
<feature type="transmembrane region" description="Helical" evidence="1">
    <location>
        <begin position="183"/>
        <end position="203"/>
    </location>
</feature>
<dbReference type="AlphaFoldDB" id="A0A8X6YM91"/>
<feature type="transmembrane region" description="Helical" evidence="1">
    <location>
        <begin position="37"/>
        <end position="61"/>
    </location>
</feature>
<evidence type="ECO:0000256" key="1">
    <source>
        <dbReference type="SAM" id="Phobius"/>
    </source>
</evidence>
<feature type="transmembrane region" description="Helical" evidence="1">
    <location>
        <begin position="152"/>
        <end position="171"/>
    </location>
</feature>
<gene>
    <name evidence="2" type="primary">AVEN_77099_1</name>
    <name evidence="2" type="ORF">TNIN_46761</name>
</gene>
<keyword evidence="1" id="KW-0812">Transmembrane</keyword>
<evidence type="ECO:0008006" key="4">
    <source>
        <dbReference type="Google" id="ProtNLM"/>
    </source>
</evidence>
<sequence>MRWVLCFRFNNIVKIPTVLMTVSNNSPMFTVDGKTKYLYAFGFLTTVLYIPVTVCSVLSLLLVRMKVLLFMTTLTNSVCLWIVIMIAITVQTLVLLPSNIFAIYYTTLCYHLRLTLESLGKSLHNAPSSEYDSIYKKYISIRKCVTNIDDELSFLVFLSSIYNACNMYFGITVVLHTEEYLNAVQISCIYCLFTASYVGYIGMTLTGSLLQETAENLWFQVHDSLISRSKITSLQQRFLSILEKGLFLLYGKLYQLKEVLSWQQLERFFRTVYYWIV</sequence>
<reference evidence="2" key="1">
    <citation type="submission" date="2020-08" db="EMBL/GenBank/DDBJ databases">
        <title>Multicomponent nature underlies the extraordinary mechanical properties of spider dragline silk.</title>
        <authorList>
            <person name="Kono N."/>
            <person name="Nakamura H."/>
            <person name="Mori M."/>
            <person name="Yoshida Y."/>
            <person name="Ohtoshi R."/>
            <person name="Malay A.D."/>
            <person name="Moran D.A.P."/>
            <person name="Tomita M."/>
            <person name="Numata K."/>
            <person name="Arakawa K."/>
        </authorList>
    </citation>
    <scope>NUCLEOTIDE SEQUENCE</scope>
</reference>
<dbReference type="Proteomes" id="UP000886998">
    <property type="component" value="Unassembled WGS sequence"/>
</dbReference>